<keyword evidence="2" id="KW-1185">Reference proteome</keyword>
<dbReference type="Proteomes" id="UP000016930">
    <property type="component" value="Unassembled WGS sequence"/>
</dbReference>
<evidence type="ECO:0000313" key="2">
    <source>
        <dbReference type="Proteomes" id="UP000016930"/>
    </source>
</evidence>
<dbReference type="InterPro" id="IPR041078">
    <property type="entry name" value="Plavaka"/>
</dbReference>
<dbReference type="OrthoDB" id="3232438at2759"/>
<sequence>MHDHTDHQTNIWYPFTSQIDWEIAHWVKSQEIGSNAFNKLLGIDGVSKKLGLSYHNTRELNKIIDEKIPGRPQFQRAQVKAADLEFDFYHRNILECIQALYGDAEFAQHLIFRPERHYTDAAKTNRIYHDMHTGKWWWNVQRELEKSKPYATVIPLIIASDKTQITLFGGKSAYPVYMTIGNIPKELRRKPSQRAWILLAYIPVTKLGHIKNKAARRRTVANIYHSCMHYILEPTQRPAIEGMELTSGDGAVRQGHPIYAAHVCDYPETLLNNGVKNGQCGQCDAPHDQLGEFFKIFPDRDLTAARNALDLANTDPVAFKRACKKIHMKPIPEPFWKDLPYADIFLSITPDLLHQIYQGVVKHLIGWIYEIFPRDELDNRCRSLPLNHHLRHFKNGITHLTRLTGQEHNDICRILYGVILDMPLQNAQDTKQLLAAVRAILDFSYLAQYPAHTSETLKLLTNALTTFHNNKIVFIKLDNFDTSYTERLHIDFTKDAYRASNKKDEFAQMTLWLQRQEKIMQHHCYIHWRQNKCPPLTYVNTLAPTIPSDRLSIAKHPVHRAVSFDTLKMDYGASYFDDALARFIVHWNSDTSLSSAQIEARASKLLLSFNTVAVYHHFKLWLGDPEHHRLMSDEYESIYARPSYQNAKQQIIPARFDTALINLGTGQYQGTEGYQIGQIRVIFSVRSKQALRMFKNPPQYLAYIEWFTTFRRSNCGHGLFRVSPVINQGMRWASIVSLDHIYRSTHLIPKFGPTVPPGWSSANVLDKAHIFYVNPFSDRHMYTFLL</sequence>
<dbReference type="EMBL" id="KB445849">
    <property type="protein sequence ID" value="EMD30775.1"/>
    <property type="molecule type" value="Genomic_DNA"/>
</dbReference>
<dbReference type="HOGENOM" id="CLU_006344_4_3_1"/>
<gene>
    <name evidence="1" type="ORF">CERSUDRAFT_60838</name>
</gene>
<dbReference type="Pfam" id="PF18759">
    <property type="entry name" value="Plavaka"/>
    <property type="match status" value="1"/>
</dbReference>
<name>M2QFI4_CERS8</name>
<organism evidence="1 2">
    <name type="scientific">Ceriporiopsis subvermispora (strain B)</name>
    <name type="common">White-rot fungus</name>
    <name type="synonym">Gelatoporia subvermispora</name>
    <dbReference type="NCBI Taxonomy" id="914234"/>
    <lineage>
        <taxon>Eukaryota</taxon>
        <taxon>Fungi</taxon>
        <taxon>Dikarya</taxon>
        <taxon>Basidiomycota</taxon>
        <taxon>Agaricomycotina</taxon>
        <taxon>Agaricomycetes</taxon>
        <taxon>Polyporales</taxon>
        <taxon>Gelatoporiaceae</taxon>
        <taxon>Gelatoporia</taxon>
    </lineage>
</organism>
<protein>
    <submittedName>
        <fullName evidence="1">Uncharacterized protein</fullName>
    </submittedName>
</protein>
<reference evidence="1 2" key="1">
    <citation type="journal article" date="2012" name="Proc. Natl. Acad. Sci. U.S.A.">
        <title>Comparative genomics of Ceriporiopsis subvermispora and Phanerochaete chrysosporium provide insight into selective ligninolysis.</title>
        <authorList>
            <person name="Fernandez-Fueyo E."/>
            <person name="Ruiz-Duenas F.J."/>
            <person name="Ferreira P."/>
            <person name="Floudas D."/>
            <person name="Hibbett D.S."/>
            <person name="Canessa P."/>
            <person name="Larrondo L.F."/>
            <person name="James T.Y."/>
            <person name="Seelenfreund D."/>
            <person name="Lobos S."/>
            <person name="Polanco R."/>
            <person name="Tello M."/>
            <person name="Honda Y."/>
            <person name="Watanabe T."/>
            <person name="Watanabe T."/>
            <person name="Ryu J.S."/>
            <person name="Kubicek C.P."/>
            <person name="Schmoll M."/>
            <person name="Gaskell J."/>
            <person name="Hammel K.E."/>
            <person name="St John F.J."/>
            <person name="Vanden Wymelenberg A."/>
            <person name="Sabat G."/>
            <person name="Splinter BonDurant S."/>
            <person name="Syed K."/>
            <person name="Yadav J.S."/>
            <person name="Doddapaneni H."/>
            <person name="Subramanian V."/>
            <person name="Lavin J.L."/>
            <person name="Oguiza J.A."/>
            <person name="Perez G."/>
            <person name="Pisabarro A.G."/>
            <person name="Ramirez L."/>
            <person name="Santoyo F."/>
            <person name="Master E."/>
            <person name="Coutinho P.M."/>
            <person name="Henrissat B."/>
            <person name="Lombard V."/>
            <person name="Magnuson J.K."/>
            <person name="Kuees U."/>
            <person name="Hori C."/>
            <person name="Igarashi K."/>
            <person name="Samejima M."/>
            <person name="Held B.W."/>
            <person name="Barry K.W."/>
            <person name="LaButti K.M."/>
            <person name="Lapidus A."/>
            <person name="Lindquist E.A."/>
            <person name="Lucas S.M."/>
            <person name="Riley R."/>
            <person name="Salamov A.A."/>
            <person name="Hoffmeister D."/>
            <person name="Schwenk D."/>
            <person name="Hadar Y."/>
            <person name="Yarden O."/>
            <person name="de Vries R.P."/>
            <person name="Wiebenga A."/>
            <person name="Stenlid J."/>
            <person name="Eastwood D."/>
            <person name="Grigoriev I.V."/>
            <person name="Berka R.M."/>
            <person name="Blanchette R.A."/>
            <person name="Kersten P."/>
            <person name="Martinez A.T."/>
            <person name="Vicuna R."/>
            <person name="Cullen D."/>
        </authorList>
    </citation>
    <scope>NUCLEOTIDE SEQUENCE [LARGE SCALE GENOMIC DNA]</scope>
    <source>
        <strain evidence="1 2">B</strain>
    </source>
</reference>
<proteinExistence type="predicted"/>
<evidence type="ECO:0000313" key="1">
    <source>
        <dbReference type="EMBL" id="EMD30775.1"/>
    </source>
</evidence>
<accession>M2QFI4</accession>
<dbReference type="AlphaFoldDB" id="M2QFI4"/>